<keyword evidence="2" id="KW-0378">Hydrolase</keyword>
<dbReference type="Pfam" id="PF00561">
    <property type="entry name" value="Abhydrolase_1"/>
    <property type="match status" value="1"/>
</dbReference>
<dbReference type="Proteomes" id="UP000266389">
    <property type="component" value="Unassembled WGS sequence"/>
</dbReference>
<comment type="caution">
    <text evidence="2">The sequence shown here is derived from an EMBL/GenBank/DDBJ whole genome shotgun (WGS) entry which is preliminary data.</text>
</comment>
<dbReference type="PRINTS" id="PR00111">
    <property type="entry name" value="ABHYDROLASE"/>
</dbReference>
<proteinExistence type="predicted"/>
<dbReference type="InterPro" id="IPR029058">
    <property type="entry name" value="AB_hydrolase_fold"/>
</dbReference>
<dbReference type="PANTHER" id="PTHR43798">
    <property type="entry name" value="MONOACYLGLYCEROL LIPASE"/>
    <property type="match status" value="1"/>
</dbReference>
<accession>A0A395M111</accession>
<dbReference type="SUPFAM" id="SSF53474">
    <property type="entry name" value="alpha/beta-Hydrolases"/>
    <property type="match status" value="1"/>
</dbReference>
<sequence length="266" mass="29879">MLSFLGHHLEKPSRQNDHVVVLLHAFPLSSEMWKPQLECLSQAGYSVLAPNVYGIEGSEPRQDWTMRQYAESVHQLVEHFGFTSVSLVGVSMGGYQAFAFQRRYPQMTVSMILSDTRAESDTDEAREKRFEFIEALKQRGISEAKARMIPKLLGQTTHATEPEIAGRLSVMIERHRVEAVIEQLKALASRPDFTSHLASIECPVLVIVGEEDVLTPPSVAKSMVEKLPHAHLEIIPRAGHLPNLEQPEIFNTLMLKHLQQLTLANA</sequence>
<evidence type="ECO:0000313" key="2">
    <source>
        <dbReference type="EMBL" id="RFM24475.1"/>
    </source>
</evidence>
<name>A0A395M111_9BACT</name>
<gene>
    <name evidence="2" type="ORF">D0433_05685</name>
</gene>
<protein>
    <submittedName>
        <fullName evidence="2">Alpha/beta hydrolase</fullName>
    </submittedName>
</protein>
<evidence type="ECO:0000313" key="3">
    <source>
        <dbReference type="Proteomes" id="UP000266389"/>
    </source>
</evidence>
<dbReference type="InterPro" id="IPR050266">
    <property type="entry name" value="AB_hydrolase_sf"/>
</dbReference>
<dbReference type="Gene3D" id="3.40.50.1820">
    <property type="entry name" value="alpha/beta hydrolase"/>
    <property type="match status" value="1"/>
</dbReference>
<dbReference type="AlphaFoldDB" id="A0A395M111"/>
<dbReference type="GO" id="GO:0016787">
    <property type="term" value="F:hydrolase activity"/>
    <property type="evidence" value="ECO:0007669"/>
    <property type="project" value="UniProtKB-KW"/>
</dbReference>
<dbReference type="PRINTS" id="PR00412">
    <property type="entry name" value="EPOXHYDRLASE"/>
</dbReference>
<dbReference type="InterPro" id="IPR000073">
    <property type="entry name" value="AB_hydrolase_1"/>
</dbReference>
<organism evidence="2 3">
    <name type="scientific">Candidatus Thermochlorobacter aerophilus</name>
    <dbReference type="NCBI Taxonomy" id="1868324"/>
    <lineage>
        <taxon>Bacteria</taxon>
        <taxon>Pseudomonadati</taxon>
        <taxon>Chlorobiota</taxon>
        <taxon>Chlorobiia</taxon>
        <taxon>Chlorobiales</taxon>
        <taxon>Candidatus Thermochlorobacteriaceae</taxon>
        <taxon>Candidatus Thermochlorobacter</taxon>
    </lineage>
</organism>
<dbReference type="EMBL" id="PHFL01000039">
    <property type="protein sequence ID" value="RFM24475.1"/>
    <property type="molecule type" value="Genomic_DNA"/>
</dbReference>
<dbReference type="InterPro" id="IPR000639">
    <property type="entry name" value="Epox_hydrolase-like"/>
</dbReference>
<feature type="domain" description="AB hydrolase-1" evidence="1">
    <location>
        <begin position="19"/>
        <end position="246"/>
    </location>
</feature>
<evidence type="ECO:0000259" key="1">
    <source>
        <dbReference type="Pfam" id="PF00561"/>
    </source>
</evidence>
<reference evidence="2 3" key="1">
    <citation type="journal article" date="2011" name="ISME J.">
        <title>Community ecology of hot spring cyanobacterial mats: predominant populations and their functional potential.</title>
        <authorList>
            <person name="Klatt C.G."/>
            <person name="Wood J.M."/>
            <person name="Rusch D.B."/>
            <person name="Bateson M.M."/>
            <person name="Hamamura N."/>
            <person name="Heidelberg J.F."/>
            <person name="Grossman A.R."/>
            <person name="Bhaya D."/>
            <person name="Cohan F.M."/>
            <person name="Kuhl M."/>
            <person name="Bryant D.A."/>
            <person name="Ward D.M."/>
        </authorList>
    </citation>
    <scope>NUCLEOTIDE SEQUENCE [LARGE SCALE GENOMIC DNA]</scope>
    <source>
        <strain evidence="2">OS</strain>
    </source>
</reference>